<gene>
    <name evidence="1" type="ORF">OHM77_12935</name>
</gene>
<accession>A0AA49IWK3</accession>
<dbReference type="Proteomes" id="UP001234916">
    <property type="component" value="Chromosome"/>
</dbReference>
<sequence length="210" mass="21600">MTRSSPGRHVAAAGQKGLALFVALIVLVAMSLAGIALVRSVDTATLIAGNIAFRQSATTSGDAGVEAARAWLIANNGSTLQDDRSGDGYYATSQDALDLTGNRTPGDTADDVGWDGAGAVAPKCLVADNAGNTSCYVIHRLCNTAGPLSGATCSTQQAAKGGSSLGAMRPMTTDQERSWSDAATLAYYRVTVRIAGPRNNTSFIQAFILI</sequence>
<name>A0AA49IWK3_9PROT</name>
<reference evidence="1" key="1">
    <citation type="journal article" date="2023" name="Nat. Microbiol.">
        <title>Enrichment and characterization of a nitric oxide-reducing microbial community in a continuous bioreactor.</title>
        <authorList>
            <person name="Garrido-Amador P."/>
            <person name="Stortenbeker N."/>
            <person name="Wessels H.J.C.T."/>
            <person name="Speth D.R."/>
            <person name="Garcia-Heredia I."/>
            <person name="Kartal B."/>
        </authorList>
    </citation>
    <scope>NUCLEOTIDE SEQUENCE</scope>
    <source>
        <strain evidence="1">MAG1</strain>
    </source>
</reference>
<dbReference type="KEGG" id="npv:OHM77_12935"/>
<proteinExistence type="predicted"/>
<organism evidence="1">
    <name type="scientific">Candidatus Nitricoxidivorans perseverans</name>
    <dbReference type="NCBI Taxonomy" id="2975601"/>
    <lineage>
        <taxon>Bacteria</taxon>
        <taxon>Pseudomonadati</taxon>
        <taxon>Pseudomonadota</taxon>
        <taxon>Betaproteobacteria</taxon>
        <taxon>Nitrosomonadales</taxon>
        <taxon>Sterolibacteriaceae</taxon>
        <taxon>Candidatus Nitricoxidivorans</taxon>
    </lineage>
</organism>
<protein>
    <recommendedName>
        <fullName evidence="2">Type 4 fimbrial biogenesis protein PilX N-terminal domain-containing protein</fullName>
    </recommendedName>
</protein>
<dbReference type="AlphaFoldDB" id="A0AA49IWK3"/>
<evidence type="ECO:0008006" key="2">
    <source>
        <dbReference type="Google" id="ProtNLM"/>
    </source>
</evidence>
<dbReference type="EMBL" id="CP107246">
    <property type="protein sequence ID" value="WIM05565.1"/>
    <property type="molecule type" value="Genomic_DNA"/>
</dbReference>
<evidence type="ECO:0000313" key="1">
    <source>
        <dbReference type="EMBL" id="WIM05565.1"/>
    </source>
</evidence>